<sequence length="221" mass="24264">MLAEQPSDRYRYFAVLITASLLLGMFTSKPLAPTMAWGDDTPESVEKDKDTASNKASDDKASDDSQQPETDQYGRVKVKPRRSSAAALAKGEINFDDLVFDIEKDAKLDVEKLTKEVRSLVGKKVKLKGYILPSTLFSDTNIKQFVLVRDNRECCFGPGAALYDCVMVEMVDGNTADYSTLPVTVTGKFEIDTKSYAYPGGKGPKGASHLAIFRIRGVSVK</sequence>
<feature type="region of interest" description="Disordered" evidence="1">
    <location>
        <begin position="37"/>
        <end position="78"/>
    </location>
</feature>
<comment type="caution">
    <text evidence="2">The sequence shown here is derived from an EMBL/GenBank/DDBJ whole genome shotgun (WGS) entry which is preliminary data.</text>
</comment>
<dbReference type="Gene3D" id="2.40.50.870">
    <property type="entry name" value="Protein of unknown function (DUF3299)"/>
    <property type="match status" value="1"/>
</dbReference>
<accession>A0A5C6AMF1</accession>
<gene>
    <name evidence="2" type="ORF">Pla52n_45670</name>
</gene>
<reference evidence="2 3" key="1">
    <citation type="submission" date="2019-02" db="EMBL/GenBank/DDBJ databases">
        <title>Deep-cultivation of Planctomycetes and their phenomic and genomic characterization uncovers novel biology.</title>
        <authorList>
            <person name="Wiegand S."/>
            <person name="Jogler M."/>
            <person name="Boedeker C."/>
            <person name="Pinto D."/>
            <person name="Vollmers J."/>
            <person name="Rivas-Marin E."/>
            <person name="Kohn T."/>
            <person name="Peeters S.H."/>
            <person name="Heuer A."/>
            <person name="Rast P."/>
            <person name="Oberbeckmann S."/>
            <person name="Bunk B."/>
            <person name="Jeske O."/>
            <person name="Meyerdierks A."/>
            <person name="Storesund J.E."/>
            <person name="Kallscheuer N."/>
            <person name="Luecker S."/>
            <person name="Lage O.M."/>
            <person name="Pohl T."/>
            <person name="Merkel B.J."/>
            <person name="Hornburger P."/>
            <person name="Mueller R.-W."/>
            <person name="Bruemmer F."/>
            <person name="Labrenz M."/>
            <person name="Spormann A.M."/>
            <person name="Op Den Camp H."/>
            <person name="Overmann J."/>
            <person name="Amann R."/>
            <person name="Jetten M.S.M."/>
            <person name="Mascher T."/>
            <person name="Medema M.H."/>
            <person name="Devos D.P."/>
            <person name="Kaster A.-K."/>
            <person name="Ovreas L."/>
            <person name="Rohde M."/>
            <person name="Galperin M.Y."/>
            <person name="Jogler C."/>
        </authorList>
    </citation>
    <scope>NUCLEOTIDE SEQUENCE [LARGE SCALE GENOMIC DNA]</scope>
    <source>
        <strain evidence="2 3">Pla52n</strain>
    </source>
</reference>
<feature type="compositionally biased region" description="Basic and acidic residues" evidence="1">
    <location>
        <begin position="44"/>
        <end position="63"/>
    </location>
</feature>
<dbReference type="InterPro" id="IPR021727">
    <property type="entry name" value="DUF3299"/>
</dbReference>
<proteinExistence type="predicted"/>
<evidence type="ECO:0000256" key="1">
    <source>
        <dbReference type="SAM" id="MobiDB-lite"/>
    </source>
</evidence>
<dbReference type="RefSeq" id="WP_231742184.1">
    <property type="nucleotide sequence ID" value="NZ_CP151726.1"/>
</dbReference>
<dbReference type="EMBL" id="SJPN01000005">
    <property type="protein sequence ID" value="TWU01195.1"/>
    <property type="molecule type" value="Genomic_DNA"/>
</dbReference>
<dbReference type="AlphaFoldDB" id="A0A5C6AMF1"/>
<dbReference type="Proteomes" id="UP000320176">
    <property type="component" value="Unassembled WGS sequence"/>
</dbReference>
<keyword evidence="3" id="KW-1185">Reference proteome</keyword>
<evidence type="ECO:0000313" key="2">
    <source>
        <dbReference type="EMBL" id="TWU01195.1"/>
    </source>
</evidence>
<name>A0A5C6AMF1_9BACT</name>
<protein>
    <recommendedName>
        <fullName evidence="4">DUF3299 domain-containing protein</fullName>
    </recommendedName>
</protein>
<organism evidence="2 3">
    <name type="scientific">Stieleria varia</name>
    <dbReference type="NCBI Taxonomy" id="2528005"/>
    <lineage>
        <taxon>Bacteria</taxon>
        <taxon>Pseudomonadati</taxon>
        <taxon>Planctomycetota</taxon>
        <taxon>Planctomycetia</taxon>
        <taxon>Pirellulales</taxon>
        <taxon>Pirellulaceae</taxon>
        <taxon>Stieleria</taxon>
    </lineage>
</organism>
<evidence type="ECO:0000313" key="3">
    <source>
        <dbReference type="Proteomes" id="UP000320176"/>
    </source>
</evidence>
<evidence type="ECO:0008006" key="4">
    <source>
        <dbReference type="Google" id="ProtNLM"/>
    </source>
</evidence>
<dbReference type="Pfam" id="PF11736">
    <property type="entry name" value="DUF3299"/>
    <property type="match status" value="1"/>
</dbReference>